<dbReference type="Proteomes" id="UP000599391">
    <property type="component" value="Unassembled WGS sequence"/>
</dbReference>
<keyword evidence="2" id="KW-1185">Reference proteome</keyword>
<dbReference type="NCBIfam" id="NF037954">
    <property type="entry name" value="het_cyst_PatD"/>
    <property type="match status" value="1"/>
</dbReference>
<protein>
    <submittedName>
        <fullName evidence="1">Heterocyst frequency control protein PatD</fullName>
    </submittedName>
</protein>
<sequence>MSLKREKYQALAKLLEKLRSDATTNQLDAAELRQRLASLQQFFGQQVIPLADADSKEQSYRTEISKQLRLLEIDVMFFQGARQPATVQARLQTIGDRLTTLIKYCDAILQQE</sequence>
<comment type="caution">
    <text evidence="1">The sequence shown here is derived from an EMBL/GenBank/DDBJ whole genome shotgun (WGS) entry which is preliminary data.</text>
</comment>
<proteinExistence type="predicted"/>
<dbReference type="InterPro" id="IPR047810">
    <property type="entry name" value="PatD-like"/>
</dbReference>
<accession>A0A8J7L3V9</accession>
<organism evidence="1 2">
    <name type="scientific">Atlanticothrix silvestris CENA357</name>
    <dbReference type="NCBI Taxonomy" id="1725252"/>
    <lineage>
        <taxon>Bacteria</taxon>
        <taxon>Bacillati</taxon>
        <taxon>Cyanobacteriota</taxon>
        <taxon>Cyanophyceae</taxon>
        <taxon>Nostocales</taxon>
        <taxon>Nodulariaceae</taxon>
        <taxon>Atlanticothrix</taxon>
        <taxon>Atlanticothrix silvestris</taxon>
    </lineage>
</organism>
<reference evidence="1 2" key="1">
    <citation type="journal article" date="2021" name="Int. J. Syst. Evol. Microbiol.">
        <title>Amazonocrinis nigriterrae gen. nov., sp. nov., Atlanticothrix silvestris gen. nov., sp. nov. and Dendronalium phyllosphericum gen. nov., sp. nov., nostocacean cyanobacteria from Brazilian environments.</title>
        <authorList>
            <person name="Alvarenga D.O."/>
            <person name="Andreote A.P.D."/>
            <person name="Branco L.H.Z."/>
            <person name="Delbaje E."/>
            <person name="Cruz R.B."/>
            <person name="Varani A.M."/>
            <person name="Fiore M.F."/>
        </authorList>
    </citation>
    <scope>NUCLEOTIDE SEQUENCE [LARGE SCALE GENOMIC DNA]</scope>
    <source>
        <strain evidence="1 2">CENA357</strain>
    </source>
</reference>
<dbReference type="EMBL" id="JAECZB010000062">
    <property type="protein sequence ID" value="MBH8554156.1"/>
    <property type="molecule type" value="Genomic_DNA"/>
</dbReference>
<gene>
    <name evidence="1" type="primary">patD</name>
    <name evidence="1" type="ORF">I8751_17640</name>
</gene>
<name>A0A8J7L3V9_9CYAN</name>
<dbReference type="RefSeq" id="WP_214440404.1">
    <property type="nucleotide sequence ID" value="NZ_JAECZB010000062.1"/>
</dbReference>
<dbReference type="AlphaFoldDB" id="A0A8J7L3V9"/>
<evidence type="ECO:0000313" key="2">
    <source>
        <dbReference type="Proteomes" id="UP000599391"/>
    </source>
</evidence>
<evidence type="ECO:0000313" key="1">
    <source>
        <dbReference type="EMBL" id="MBH8554156.1"/>
    </source>
</evidence>